<dbReference type="Proteomes" id="UP001165960">
    <property type="component" value="Unassembled WGS sequence"/>
</dbReference>
<comment type="caution">
    <text evidence="1">The sequence shown here is derived from an EMBL/GenBank/DDBJ whole genome shotgun (WGS) entry which is preliminary data.</text>
</comment>
<protein>
    <submittedName>
        <fullName evidence="1">Uncharacterized protein</fullName>
    </submittedName>
</protein>
<dbReference type="EMBL" id="QTSX02006408">
    <property type="protein sequence ID" value="KAJ9055196.1"/>
    <property type="molecule type" value="Genomic_DNA"/>
</dbReference>
<keyword evidence="2" id="KW-1185">Reference proteome</keyword>
<sequence>MASRSFPNACVLHRHQTHPEWQNFQSLFQRLSLLKVISDFNSTKNRRDSLELGKYQDCFDKMDVAMMAVSHQLTGSDEFIKHTNWQGELYLDINHEVCRKATGSSTKSFIKRQTSKLGSWLHRKQKRSRALFKLGGTYVVTPDFKVIYAHEPKASSDFPNVSFILNLCRSYVEASHPAKNSFLPVFAHLSPSLQPKPQNWDSSEPIPARKAPLPSRVTSSQFYLNDDFTSIFG</sequence>
<evidence type="ECO:0000313" key="1">
    <source>
        <dbReference type="EMBL" id="KAJ9055196.1"/>
    </source>
</evidence>
<accession>A0ACC2RYS3</accession>
<organism evidence="1 2">
    <name type="scientific">Entomophthora muscae</name>
    <dbReference type="NCBI Taxonomy" id="34485"/>
    <lineage>
        <taxon>Eukaryota</taxon>
        <taxon>Fungi</taxon>
        <taxon>Fungi incertae sedis</taxon>
        <taxon>Zoopagomycota</taxon>
        <taxon>Entomophthoromycotina</taxon>
        <taxon>Entomophthoromycetes</taxon>
        <taxon>Entomophthorales</taxon>
        <taxon>Entomophthoraceae</taxon>
        <taxon>Entomophthora</taxon>
    </lineage>
</organism>
<gene>
    <name evidence="1" type="ORF">DSO57_1006550</name>
</gene>
<name>A0ACC2RYS3_9FUNG</name>
<proteinExistence type="predicted"/>
<reference evidence="1" key="1">
    <citation type="submission" date="2022-04" db="EMBL/GenBank/DDBJ databases">
        <title>Genome of the entomopathogenic fungus Entomophthora muscae.</title>
        <authorList>
            <person name="Elya C."/>
            <person name="Lovett B.R."/>
            <person name="Lee E."/>
            <person name="Macias A.M."/>
            <person name="Hajek A.E."/>
            <person name="De Bivort B.L."/>
            <person name="Kasson M.T."/>
            <person name="De Fine Licht H.H."/>
            <person name="Stajich J.E."/>
        </authorList>
    </citation>
    <scope>NUCLEOTIDE SEQUENCE</scope>
    <source>
        <strain evidence="1">Berkeley</strain>
    </source>
</reference>
<evidence type="ECO:0000313" key="2">
    <source>
        <dbReference type="Proteomes" id="UP001165960"/>
    </source>
</evidence>